<reference evidence="2 3" key="1">
    <citation type="submission" date="2013-12" db="EMBL/GenBank/DDBJ databases">
        <authorList>
            <person name="Brown-Elliot B."/>
            <person name="Wallace R."/>
            <person name="Lenaerts A."/>
            <person name="Ordway D."/>
            <person name="DeGroote M.A."/>
            <person name="Parker T."/>
            <person name="Sizemore C."/>
            <person name="Tallon L.J."/>
            <person name="Sadzewicz L.K."/>
            <person name="Sengamalay N."/>
            <person name="Fraser C.M."/>
            <person name="Hine E."/>
            <person name="Shefchek K.A."/>
            <person name="Das S.P."/>
            <person name="Tettelin H."/>
        </authorList>
    </citation>
    <scope>NUCLEOTIDE SEQUENCE [LARGE SCALE GENOMIC DNA]</scope>
    <source>
        <strain evidence="2 3">662</strain>
    </source>
</reference>
<dbReference type="Proteomes" id="UP000020561">
    <property type="component" value="Unassembled WGS sequence"/>
</dbReference>
<organism evidence="2 3">
    <name type="scientific">Mycobacterium kansasii 662</name>
    <dbReference type="NCBI Taxonomy" id="1299326"/>
    <lineage>
        <taxon>Bacteria</taxon>
        <taxon>Bacillati</taxon>
        <taxon>Actinomycetota</taxon>
        <taxon>Actinomycetes</taxon>
        <taxon>Mycobacteriales</taxon>
        <taxon>Mycobacteriaceae</taxon>
        <taxon>Mycobacterium</taxon>
    </lineage>
</organism>
<dbReference type="PATRIC" id="fig|1299326.3.peg.3327"/>
<feature type="region of interest" description="Disordered" evidence="1">
    <location>
        <begin position="213"/>
        <end position="235"/>
    </location>
</feature>
<evidence type="ECO:0000256" key="1">
    <source>
        <dbReference type="SAM" id="MobiDB-lite"/>
    </source>
</evidence>
<dbReference type="AlphaFoldDB" id="X7ZGA6"/>
<proteinExistence type="predicted"/>
<gene>
    <name evidence="2" type="ORF">I545_3465</name>
</gene>
<evidence type="ECO:0000313" key="2">
    <source>
        <dbReference type="EMBL" id="EUA17738.1"/>
    </source>
</evidence>
<comment type="caution">
    <text evidence="2">The sequence shown here is derived from an EMBL/GenBank/DDBJ whole genome shotgun (WGS) entry which is preliminary data.</text>
</comment>
<feature type="compositionally biased region" description="Basic residues" evidence="1">
    <location>
        <begin position="220"/>
        <end position="235"/>
    </location>
</feature>
<protein>
    <submittedName>
        <fullName evidence="2">Uncharacterized protein</fullName>
    </submittedName>
</protein>
<sequence>MTVGDFDSYLSHLLVGPAGKRIARWSRLRLLWAVFEGVVVDGLDARFGVVRCLREGGGRDSGRRGGDFAGYVAFDPEQLGDALADVGGECVGLGLTSRLFGRGSAGSAVDDREVFSHSKTRVMGVLDSKEDPALGGADGAGAVTGNLARLAQLVGFGAHDCEVRAGSRPQRITAGAFPHQGVGLVAHLQEHVFPLIGGLGPVAGRLDQMLGAPGPDLGKGRHSLHQSRSRGRHLGHSGRFVAGISRSTGLHRAGRRLCPGQQRRGGKLNRCVGTAHRRGGALKRLP</sequence>
<dbReference type="EMBL" id="JAOA01000004">
    <property type="protein sequence ID" value="EUA17738.1"/>
    <property type="molecule type" value="Genomic_DNA"/>
</dbReference>
<accession>X7ZGA6</accession>
<name>X7ZGA6_MYCKA</name>
<evidence type="ECO:0000313" key="3">
    <source>
        <dbReference type="Proteomes" id="UP000020561"/>
    </source>
</evidence>